<accession>A0ACC1NDQ0</accession>
<gene>
    <name evidence="1" type="ORF">NQ176_g4597</name>
</gene>
<dbReference type="EMBL" id="JANJQO010000513">
    <property type="protein sequence ID" value="KAJ2977044.1"/>
    <property type="molecule type" value="Genomic_DNA"/>
</dbReference>
<evidence type="ECO:0000313" key="1">
    <source>
        <dbReference type="EMBL" id="KAJ2977044.1"/>
    </source>
</evidence>
<proteinExistence type="predicted"/>
<keyword evidence="1" id="KW-0560">Oxidoreductase</keyword>
<sequence length="257" mass="28201">MLSYVAVTAIMVLAAVGDTAIKPWRAAGTGDSRGPCPMLNTLANHDYLQAPFANPAQTSPHNGRNLSAEDFGKAVVEALNTVPAYGTGPARMFIKGLGFDCFDLADLNTPGILEHIGSLTRNDIIENQQATRTCTVSPMRIVALLDDSLSEYIDAASGAYVESSLMLMLMKNDLVPGAFILPSSKVWKTPKERVRVWLSEERLPTELGWKRSKRQLKVWDIFPVVKAIFDLKRAQNGHSLWSMFTSLFLGGGEMQEL</sequence>
<keyword evidence="2" id="KW-1185">Reference proteome</keyword>
<organism evidence="1 2">
    <name type="scientific">Zarea fungicola</name>
    <dbReference type="NCBI Taxonomy" id="93591"/>
    <lineage>
        <taxon>Eukaryota</taxon>
        <taxon>Fungi</taxon>
        <taxon>Dikarya</taxon>
        <taxon>Ascomycota</taxon>
        <taxon>Pezizomycotina</taxon>
        <taxon>Sordariomycetes</taxon>
        <taxon>Hypocreomycetidae</taxon>
        <taxon>Hypocreales</taxon>
        <taxon>Cordycipitaceae</taxon>
        <taxon>Zarea</taxon>
    </lineage>
</organism>
<name>A0ACC1NDQ0_9HYPO</name>
<evidence type="ECO:0000313" key="2">
    <source>
        <dbReference type="Proteomes" id="UP001143910"/>
    </source>
</evidence>
<reference evidence="1" key="1">
    <citation type="submission" date="2022-08" db="EMBL/GenBank/DDBJ databases">
        <title>Genome Sequence of Lecanicillium fungicola.</title>
        <authorList>
            <person name="Buettner E."/>
        </authorList>
    </citation>
    <scope>NUCLEOTIDE SEQUENCE</scope>
    <source>
        <strain evidence="1">Babe33</strain>
    </source>
</reference>
<comment type="caution">
    <text evidence="1">The sequence shown here is derived from an EMBL/GenBank/DDBJ whole genome shotgun (WGS) entry which is preliminary data.</text>
</comment>
<keyword evidence="1" id="KW-0575">Peroxidase</keyword>
<dbReference type="Proteomes" id="UP001143910">
    <property type="component" value="Unassembled WGS sequence"/>
</dbReference>
<dbReference type="EC" id="1.11.1.7" evidence="1"/>
<protein>
    <submittedName>
        <fullName evidence="1">Dyp-type peroxidase</fullName>
        <ecNumber evidence="1">1.11.1.7</ecNumber>
    </submittedName>
</protein>